<dbReference type="PROSITE" id="PS50075">
    <property type="entry name" value="CARRIER"/>
    <property type="match status" value="1"/>
</dbReference>
<evidence type="ECO:0000313" key="4">
    <source>
        <dbReference type="Proteomes" id="UP001336250"/>
    </source>
</evidence>
<dbReference type="AlphaFoldDB" id="A0AAW9PZ31"/>
<proteinExistence type="predicted"/>
<dbReference type="GO" id="GO:0016747">
    <property type="term" value="F:acyltransferase activity, transferring groups other than amino-acyl groups"/>
    <property type="evidence" value="ECO:0007669"/>
    <property type="project" value="InterPro"/>
</dbReference>
<keyword evidence="3" id="KW-0808">Transferase</keyword>
<dbReference type="Gene3D" id="3.40.630.30">
    <property type="match status" value="1"/>
</dbReference>
<feature type="domain" description="N-acetyltransferase" evidence="2">
    <location>
        <begin position="117"/>
        <end position="280"/>
    </location>
</feature>
<feature type="domain" description="Carrier" evidence="1">
    <location>
        <begin position="10"/>
        <end position="89"/>
    </location>
</feature>
<dbReference type="InterPro" id="IPR009081">
    <property type="entry name" value="PP-bd_ACP"/>
</dbReference>
<dbReference type="InterPro" id="IPR036736">
    <property type="entry name" value="ACP-like_sf"/>
</dbReference>
<organism evidence="3 4">
    <name type="scientific">Aquincola agrisoli</name>
    <dbReference type="NCBI Taxonomy" id="3119538"/>
    <lineage>
        <taxon>Bacteria</taxon>
        <taxon>Pseudomonadati</taxon>
        <taxon>Pseudomonadota</taxon>
        <taxon>Betaproteobacteria</taxon>
        <taxon>Burkholderiales</taxon>
        <taxon>Sphaerotilaceae</taxon>
        <taxon>Aquincola</taxon>
    </lineage>
</organism>
<comment type="caution">
    <text evidence="3">The sequence shown here is derived from an EMBL/GenBank/DDBJ whole genome shotgun (WGS) entry which is preliminary data.</text>
</comment>
<name>A0AAW9PZ31_9BURK</name>
<protein>
    <submittedName>
        <fullName evidence="3">GNAT family N-acetyltransferase</fullName>
        <ecNumber evidence="3">2.3.1.-</ecNumber>
    </submittedName>
</protein>
<dbReference type="SUPFAM" id="SSF55729">
    <property type="entry name" value="Acyl-CoA N-acyltransferases (Nat)"/>
    <property type="match status" value="1"/>
</dbReference>
<dbReference type="Gene3D" id="1.10.1200.10">
    <property type="entry name" value="ACP-like"/>
    <property type="match status" value="1"/>
</dbReference>
<keyword evidence="3" id="KW-0012">Acyltransferase</keyword>
<dbReference type="PROSITE" id="PS51186">
    <property type="entry name" value="GNAT"/>
    <property type="match status" value="1"/>
</dbReference>
<dbReference type="CDD" id="cd04301">
    <property type="entry name" value="NAT_SF"/>
    <property type="match status" value="1"/>
</dbReference>
<evidence type="ECO:0000259" key="2">
    <source>
        <dbReference type="PROSITE" id="PS51186"/>
    </source>
</evidence>
<gene>
    <name evidence="3" type="ORF">V4F39_02560</name>
</gene>
<dbReference type="Proteomes" id="UP001336250">
    <property type="component" value="Unassembled WGS sequence"/>
</dbReference>
<dbReference type="Pfam" id="PF00550">
    <property type="entry name" value="PP-binding"/>
    <property type="match status" value="1"/>
</dbReference>
<dbReference type="InterPro" id="IPR016181">
    <property type="entry name" value="Acyl_CoA_acyltransferase"/>
</dbReference>
<reference evidence="3 4" key="1">
    <citation type="submission" date="2024-02" db="EMBL/GenBank/DDBJ databases">
        <title>Genome sequence of Aquincola sp. MAHUQ-54.</title>
        <authorList>
            <person name="Huq M.A."/>
        </authorList>
    </citation>
    <scope>NUCLEOTIDE SEQUENCE [LARGE SCALE GENOMIC DNA]</scope>
    <source>
        <strain evidence="3 4">MAHUQ-54</strain>
    </source>
</reference>
<accession>A0AAW9PZ31</accession>
<evidence type="ECO:0000259" key="1">
    <source>
        <dbReference type="PROSITE" id="PS50075"/>
    </source>
</evidence>
<dbReference type="InterPro" id="IPR000182">
    <property type="entry name" value="GNAT_dom"/>
</dbReference>
<dbReference type="EC" id="2.3.1.-" evidence="3"/>
<dbReference type="EMBL" id="JAZIBG010000009">
    <property type="protein sequence ID" value="MEF7612776.1"/>
    <property type="molecule type" value="Genomic_DNA"/>
</dbReference>
<evidence type="ECO:0000313" key="3">
    <source>
        <dbReference type="EMBL" id="MEF7612776.1"/>
    </source>
</evidence>
<dbReference type="RefSeq" id="WP_332287670.1">
    <property type="nucleotide sequence ID" value="NZ_JAZIBG010000009.1"/>
</dbReference>
<dbReference type="SUPFAM" id="SSF47336">
    <property type="entry name" value="ACP-like"/>
    <property type="match status" value="1"/>
</dbReference>
<sequence length="280" mass="30223">MGSSGVRTRRDADGIRAAVCATIASIAPECEVGRILPSAPLRDQIELDSLDWLNLISALHERLQVEIPAVDQGRVATLDAMVAYIASHRNRRAPPAPRAQAAASQPCTRRLRDGSAVTLRPMGPADAALEVEFVAHLSDESRYRRFMVALHTLPADKLRQLTQVDGVAHVALIATVLREGREVPLGVARYVVDASGTGCEFAIAVDDAWQGSGVAGLLMQALIDTARAHGLARMEGLVLASNHEMLKFARQLQFSVQQDPGDRRTMRVVRDLQGTAARGT</sequence>
<keyword evidence="4" id="KW-1185">Reference proteome</keyword>
<dbReference type="Pfam" id="PF00583">
    <property type="entry name" value="Acetyltransf_1"/>
    <property type="match status" value="1"/>
</dbReference>